<evidence type="ECO:0000256" key="8">
    <source>
        <dbReference type="ARBA" id="ARBA00022640"/>
    </source>
</evidence>
<keyword evidence="10" id="KW-1002">Plastid outer membrane</keyword>
<evidence type="ECO:0000313" key="15">
    <source>
        <dbReference type="Proteomes" id="UP000737018"/>
    </source>
</evidence>
<keyword evidence="15" id="KW-1185">Reference proteome</keyword>
<comment type="subcellular location">
    <subcellularLocation>
        <location evidence="2">Plastid</location>
        <location evidence="2">Chloroplast outer membrane</location>
        <topology evidence="2">Multi-pass membrane protein</topology>
    </subcellularLocation>
    <subcellularLocation>
        <location evidence="3">Plastid</location>
        <location evidence="3">Etioplast membrane</location>
        <topology evidence="3">Multi-pass membrane protein</topology>
    </subcellularLocation>
</comment>
<evidence type="ECO:0000256" key="5">
    <source>
        <dbReference type="ARBA" id="ARBA00022448"/>
    </source>
</evidence>
<reference evidence="14" key="1">
    <citation type="submission" date="2020-03" db="EMBL/GenBank/DDBJ databases">
        <title>Castanea mollissima Vanexum genome sequencing.</title>
        <authorList>
            <person name="Staton M."/>
        </authorList>
    </citation>
    <scope>NUCLEOTIDE SEQUENCE</scope>
    <source>
        <tissue evidence="14">Leaf</tissue>
    </source>
</reference>
<dbReference type="GO" id="GO:0034426">
    <property type="term" value="C:etioplast membrane"/>
    <property type="evidence" value="ECO:0007669"/>
    <property type="project" value="UniProtKB-SubCell"/>
</dbReference>
<evidence type="ECO:0000256" key="3">
    <source>
        <dbReference type="ARBA" id="ARBA00004441"/>
    </source>
</evidence>
<evidence type="ECO:0000256" key="7">
    <source>
        <dbReference type="ARBA" id="ARBA00022528"/>
    </source>
</evidence>
<evidence type="ECO:0000256" key="6">
    <source>
        <dbReference type="ARBA" id="ARBA00022452"/>
    </source>
</evidence>
<sequence>MMLKSVSLRQNYNSENSGFSGTVVVSAGDVDLRASLTDDISANTWPTLDSLSLSVEKPGSFTIDYDLPNKDVRFQFKKKVKVLGKPLKLTYTHMMGENQTSLNGMLELNSANKLSADYTFDFGDCKLMYSYAHGGMTLEPCYDFGKKSFDFTMSQRILDGDLIGASYKTSSKALGLEWSSNSKYNKDLRFKISASLDLAKGLHVPKLNAESTWDF</sequence>
<dbReference type="PANTHER" id="PTHR35284:SF1">
    <property type="entry name" value="OUTER ENVELOPE PORE PROTEIN 24A, CHLOROPLASTIC-RELATED"/>
    <property type="match status" value="1"/>
</dbReference>
<dbReference type="AlphaFoldDB" id="A0A8J4RK23"/>
<comment type="subunit">
    <text evidence="4">Homooligomers form large rather nonselective pores in plastidial outer membranes.</text>
</comment>
<evidence type="ECO:0000256" key="4">
    <source>
        <dbReference type="ARBA" id="ARBA00011593"/>
    </source>
</evidence>
<name>A0A8J4RK23_9ROSI</name>
<evidence type="ECO:0000256" key="9">
    <source>
        <dbReference type="ARBA" id="ARBA00022692"/>
    </source>
</evidence>
<evidence type="ECO:0000256" key="10">
    <source>
        <dbReference type="ARBA" id="ARBA00022805"/>
    </source>
</evidence>
<keyword evidence="8" id="KW-0934">Plastid</keyword>
<keyword evidence="11" id="KW-0406">Ion transport</keyword>
<accession>A0A8J4RK23</accession>
<evidence type="ECO:0000256" key="11">
    <source>
        <dbReference type="ARBA" id="ARBA00023065"/>
    </source>
</evidence>
<dbReference type="GO" id="GO:0009707">
    <property type="term" value="C:chloroplast outer membrane"/>
    <property type="evidence" value="ECO:0007669"/>
    <property type="project" value="UniProtKB-SubCell"/>
</dbReference>
<evidence type="ECO:0000256" key="12">
    <source>
        <dbReference type="ARBA" id="ARBA00023114"/>
    </source>
</evidence>
<keyword evidence="5" id="KW-0813">Transport</keyword>
<dbReference type="GO" id="GO:0034765">
    <property type="term" value="P:regulation of monoatomic ion transmembrane transport"/>
    <property type="evidence" value="ECO:0007669"/>
    <property type="project" value="InterPro"/>
</dbReference>
<proteinExistence type="predicted"/>
<comment type="function">
    <text evidence="1">High-conductance voltage-dependent solute channel with a slight selectivity for cations transporting triosephosphates, dicarboxylic acids, ATP, inorganic phosphate (Pi), sugars, and positively or negatively charged amino acids.</text>
</comment>
<keyword evidence="9" id="KW-0812">Transmembrane</keyword>
<keyword evidence="12" id="KW-0626">Porin</keyword>
<dbReference type="GO" id="GO:0015288">
    <property type="term" value="F:porin activity"/>
    <property type="evidence" value="ECO:0007669"/>
    <property type="project" value="UniProtKB-KW"/>
</dbReference>
<dbReference type="GO" id="GO:0022843">
    <property type="term" value="F:voltage-gated monoatomic cation channel activity"/>
    <property type="evidence" value="ECO:0007669"/>
    <property type="project" value="InterPro"/>
</dbReference>
<comment type="caution">
    <text evidence="14">The sequence shown here is derived from an EMBL/GenBank/DDBJ whole genome shotgun (WGS) entry which is preliminary data.</text>
</comment>
<evidence type="ECO:0000256" key="1">
    <source>
        <dbReference type="ARBA" id="ARBA00002327"/>
    </source>
</evidence>
<keyword evidence="7" id="KW-0150">Chloroplast</keyword>
<dbReference type="PANTHER" id="PTHR35284">
    <property type="entry name" value="OUTER ENVELOPE PORE PROTEIN 24A, CHLOROPLASTIC-RELATED"/>
    <property type="match status" value="1"/>
</dbReference>
<dbReference type="InterPro" id="IPR034626">
    <property type="entry name" value="OEP24"/>
</dbReference>
<evidence type="ECO:0000256" key="13">
    <source>
        <dbReference type="ARBA" id="ARBA00023136"/>
    </source>
</evidence>
<gene>
    <name evidence="14" type="ORF">CMV_005340</name>
</gene>
<evidence type="ECO:0000256" key="2">
    <source>
        <dbReference type="ARBA" id="ARBA00004396"/>
    </source>
</evidence>
<dbReference type="Proteomes" id="UP000737018">
    <property type="component" value="Unassembled WGS sequence"/>
</dbReference>
<keyword evidence="13" id="KW-0472">Membrane</keyword>
<evidence type="ECO:0000313" key="14">
    <source>
        <dbReference type="EMBL" id="KAF3971010.1"/>
    </source>
</evidence>
<dbReference type="OrthoDB" id="1185978at2759"/>
<protein>
    <submittedName>
        <fullName evidence="14">Uncharacterized protein</fullName>
    </submittedName>
</protein>
<dbReference type="EMBL" id="JRKL02000475">
    <property type="protein sequence ID" value="KAF3971010.1"/>
    <property type="molecule type" value="Genomic_DNA"/>
</dbReference>
<organism evidence="14 15">
    <name type="scientific">Castanea mollissima</name>
    <name type="common">Chinese chestnut</name>
    <dbReference type="NCBI Taxonomy" id="60419"/>
    <lineage>
        <taxon>Eukaryota</taxon>
        <taxon>Viridiplantae</taxon>
        <taxon>Streptophyta</taxon>
        <taxon>Embryophyta</taxon>
        <taxon>Tracheophyta</taxon>
        <taxon>Spermatophyta</taxon>
        <taxon>Magnoliopsida</taxon>
        <taxon>eudicotyledons</taxon>
        <taxon>Gunneridae</taxon>
        <taxon>Pentapetalae</taxon>
        <taxon>rosids</taxon>
        <taxon>fabids</taxon>
        <taxon>Fagales</taxon>
        <taxon>Fagaceae</taxon>
        <taxon>Castanea</taxon>
    </lineage>
</organism>
<keyword evidence="6" id="KW-1134">Transmembrane beta strand</keyword>
<dbReference type="GO" id="GO:0046930">
    <property type="term" value="C:pore complex"/>
    <property type="evidence" value="ECO:0007669"/>
    <property type="project" value="UniProtKB-KW"/>
</dbReference>